<feature type="transmembrane region" description="Helical" evidence="10">
    <location>
        <begin position="193"/>
        <end position="214"/>
    </location>
</feature>
<evidence type="ECO:0000256" key="7">
    <source>
        <dbReference type="ARBA" id="ARBA00022989"/>
    </source>
</evidence>
<dbReference type="PIRSF" id="PIRSF006603">
    <property type="entry name" value="DinF"/>
    <property type="match status" value="1"/>
</dbReference>
<dbReference type="InterPro" id="IPR048279">
    <property type="entry name" value="MdtK-like"/>
</dbReference>
<reference evidence="11" key="1">
    <citation type="submission" date="2021-03" db="EMBL/GenBank/DDBJ databases">
        <title>Genomic Encyclopedia of Type Strains, Phase IV (KMG-V): Genome sequencing to study the core and pangenomes of soil and plant-associated prokaryotes.</title>
        <authorList>
            <person name="Whitman W."/>
        </authorList>
    </citation>
    <scope>NUCLEOTIDE SEQUENCE</scope>
    <source>
        <strain evidence="11">C4</strain>
    </source>
</reference>
<protein>
    <recommendedName>
        <fullName evidence="3">Multidrug export protein MepA</fullName>
    </recommendedName>
</protein>
<dbReference type="InterPro" id="IPR002528">
    <property type="entry name" value="MATE_fam"/>
</dbReference>
<keyword evidence="5" id="KW-1003">Cell membrane</keyword>
<evidence type="ECO:0000256" key="4">
    <source>
        <dbReference type="ARBA" id="ARBA00022448"/>
    </source>
</evidence>
<dbReference type="GO" id="GO:0005886">
    <property type="term" value="C:plasma membrane"/>
    <property type="evidence" value="ECO:0007669"/>
    <property type="project" value="UniProtKB-SubCell"/>
</dbReference>
<keyword evidence="4" id="KW-0813">Transport</keyword>
<evidence type="ECO:0000313" key="12">
    <source>
        <dbReference type="Proteomes" id="UP000740329"/>
    </source>
</evidence>
<evidence type="ECO:0000256" key="9">
    <source>
        <dbReference type="ARBA" id="ARBA00023251"/>
    </source>
</evidence>
<evidence type="ECO:0000256" key="10">
    <source>
        <dbReference type="SAM" id="Phobius"/>
    </source>
</evidence>
<organism evidence="11 12">
    <name type="scientific">Methanococcus voltae</name>
    <dbReference type="NCBI Taxonomy" id="2188"/>
    <lineage>
        <taxon>Archaea</taxon>
        <taxon>Methanobacteriati</taxon>
        <taxon>Methanobacteriota</taxon>
        <taxon>Methanomada group</taxon>
        <taxon>Methanococci</taxon>
        <taxon>Methanococcales</taxon>
        <taxon>Methanococcaceae</taxon>
        <taxon>Methanococcus</taxon>
    </lineage>
</organism>
<dbReference type="GO" id="GO:0046677">
    <property type="term" value="P:response to antibiotic"/>
    <property type="evidence" value="ECO:0007669"/>
    <property type="project" value="UniProtKB-KW"/>
</dbReference>
<evidence type="ECO:0000256" key="6">
    <source>
        <dbReference type="ARBA" id="ARBA00022692"/>
    </source>
</evidence>
<dbReference type="EMBL" id="JAGGMV010000004">
    <property type="protein sequence ID" value="MBP2201907.1"/>
    <property type="molecule type" value="Genomic_DNA"/>
</dbReference>
<dbReference type="PANTHER" id="PTHR43823">
    <property type="entry name" value="SPORULATION PROTEIN YKVU"/>
    <property type="match status" value="1"/>
</dbReference>
<feature type="transmembrane region" description="Helical" evidence="10">
    <location>
        <begin position="47"/>
        <end position="71"/>
    </location>
</feature>
<evidence type="ECO:0000256" key="5">
    <source>
        <dbReference type="ARBA" id="ARBA00022475"/>
    </source>
</evidence>
<feature type="transmembrane region" description="Helical" evidence="10">
    <location>
        <begin position="420"/>
        <end position="439"/>
    </location>
</feature>
<evidence type="ECO:0000256" key="2">
    <source>
        <dbReference type="ARBA" id="ARBA00008417"/>
    </source>
</evidence>
<gene>
    <name evidence="11" type="ORF">J3E07_001347</name>
</gene>
<accession>A0A8J7RHF1</accession>
<comment type="subcellular location">
    <subcellularLocation>
        <location evidence="1">Cell membrane</location>
        <topology evidence="1">Multi-pass membrane protein</topology>
    </subcellularLocation>
</comment>
<dbReference type="GO" id="GO:0042910">
    <property type="term" value="F:xenobiotic transmembrane transporter activity"/>
    <property type="evidence" value="ECO:0007669"/>
    <property type="project" value="InterPro"/>
</dbReference>
<dbReference type="GO" id="GO:0015297">
    <property type="term" value="F:antiporter activity"/>
    <property type="evidence" value="ECO:0007669"/>
    <property type="project" value="InterPro"/>
</dbReference>
<dbReference type="AlphaFoldDB" id="A0A8J7RHF1"/>
<feature type="transmembrane region" description="Helical" evidence="10">
    <location>
        <begin position="132"/>
        <end position="153"/>
    </location>
</feature>
<dbReference type="RefSeq" id="WP_209591430.1">
    <property type="nucleotide sequence ID" value="NZ_JAGGMV010000004.1"/>
</dbReference>
<feature type="transmembrane region" description="Helical" evidence="10">
    <location>
        <begin position="445"/>
        <end position="464"/>
    </location>
</feature>
<dbReference type="Proteomes" id="UP000740329">
    <property type="component" value="Unassembled WGS sequence"/>
</dbReference>
<feature type="transmembrane region" description="Helical" evidence="10">
    <location>
        <begin position="15"/>
        <end position="35"/>
    </location>
</feature>
<keyword evidence="7 10" id="KW-1133">Transmembrane helix</keyword>
<evidence type="ECO:0000313" key="11">
    <source>
        <dbReference type="EMBL" id="MBP2201907.1"/>
    </source>
</evidence>
<feature type="transmembrane region" description="Helical" evidence="10">
    <location>
        <begin position="165"/>
        <end position="187"/>
    </location>
</feature>
<dbReference type="InterPro" id="IPR045070">
    <property type="entry name" value="MATE_MepA-like"/>
</dbReference>
<sequence length="484" mass="54105">MEHNKLENESINRLILRYAIPATVGMLVNGIYTVVDGIFVGNYVGSYGLASISFAWPFLISIYGIGIMFGLGGSTLISINLGMKKKDEAEKILSTTFLYMIIVSAIIMLTGMPITEFLLKLIGAEGIYFIEALNYSSVFIYGAIITLSAVAFDSLIRNDGFPKKAMYAMATGAILNIILDGLFIAILNYGIMGAAIATLLSQCVVFIIYLEHFLCGKSNLRLKLLEKFDKFDKKKNDTINSVNDNYKNKKEELMGYLKNTHAVKKIIFAGFSGFLGEFAFALLVFIHNMQFLAYGSSLDVSAFTTVSYVSGLAFFVIFGLSIGVQPLISYNYGADKIERVREIFKKASLINLGLGFMIFAIVYSFTEPLVRLFNSSDILFINTSIFGLKIHSLYFIVVGITLVCITYFQSVYKYKTSVLLMLSRSTIFLIPLIFILPQYYGITGIWYAMPIAEYIALIVSLILVKHHLFDCKKFDKSEIKHVDE</sequence>
<feature type="transmembrane region" description="Helical" evidence="10">
    <location>
        <begin position="349"/>
        <end position="366"/>
    </location>
</feature>
<feature type="transmembrane region" description="Helical" evidence="10">
    <location>
        <begin position="92"/>
        <end position="112"/>
    </location>
</feature>
<feature type="transmembrane region" description="Helical" evidence="10">
    <location>
        <begin position="386"/>
        <end position="408"/>
    </location>
</feature>
<proteinExistence type="inferred from homology"/>
<dbReference type="Pfam" id="PF01554">
    <property type="entry name" value="MatE"/>
    <property type="match status" value="2"/>
</dbReference>
<dbReference type="CDD" id="cd13143">
    <property type="entry name" value="MATE_MepA_like"/>
    <property type="match status" value="1"/>
</dbReference>
<keyword evidence="6 10" id="KW-0812">Transmembrane</keyword>
<dbReference type="InterPro" id="IPR051327">
    <property type="entry name" value="MATE_MepA_subfamily"/>
</dbReference>
<keyword evidence="8 10" id="KW-0472">Membrane</keyword>
<dbReference type="PANTHER" id="PTHR43823:SF3">
    <property type="entry name" value="MULTIDRUG EXPORT PROTEIN MEPA"/>
    <property type="match status" value="1"/>
</dbReference>
<comment type="similarity">
    <text evidence="2">Belongs to the multi antimicrobial extrusion (MATE) (TC 2.A.66.1) family. MepA subfamily.</text>
</comment>
<feature type="transmembrane region" description="Helical" evidence="10">
    <location>
        <begin position="306"/>
        <end position="328"/>
    </location>
</feature>
<evidence type="ECO:0000256" key="1">
    <source>
        <dbReference type="ARBA" id="ARBA00004651"/>
    </source>
</evidence>
<name>A0A8J7RHF1_METVO</name>
<comment type="caution">
    <text evidence="11">The sequence shown here is derived from an EMBL/GenBank/DDBJ whole genome shotgun (WGS) entry which is preliminary data.</text>
</comment>
<keyword evidence="9" id="KW-0046">Antibiotic resistance</keyword>
<feature type="transmembrane region" description="Helical" evidence="10">
    <location>
        <begin position="266"/>
        <end position="286"/>
    </location>
</feature>
<evidence type="ECO:0000256" key="8">
    <source>
        <dbReference type="ARBA" id="ARBA00023136"/>
    </source>
</evidence>
<evidence type="ECO:0000256" key="3">
    <source>
        <dbReference type="ARBA" id="ARBA00022106"/>
    </source>
</evidence>